<evidence type="ECO:0000313" key="4">
    <source>
        <dbReference type="EMBL" id="AGA76592.1"/>
    </source>
</evidence>
<dbReference type="PATRIC" id="fig|926556.3.peg.299"/>
<evidence type="ECO:0000313" key="5">
    <source>
        <dbReference type="Proteomes" id="UP000010796"/>
    </source>
</evidence>
<dbReference type="Pfam" id="PF00106">
    <property type="entry name" value="adh_short"/>
    <property type="match status" value="1"/>
</dbReference>
<dbReference type="PRINTS" id="PR00081">
    <property type="entry name" value="GDHRDH"/>
</dbReference>
<sequence length="257" mass="28629">MKCFITPKKGTIWGDFAHNRINLFTMVLAGKTAIVTGVSKGIGLEVVRRLLDKDVIVAGWGRTRPSLEHERFHFFSCDVSDPSSVDQAYEETGKALGHDIRILVNNAGYGKIGKIDEMSIEDWKGMFDVNVHGIFYVTRKVVPNMKAQDEGHILNVASIAGQNGVANMAGYCGTKHAVKGISHALYMELREFGIKVSTIYPGSVRTHFFDDIEGMDAHENMMRPEDVAMTIVQTLETHPNYFVAEVECRPLRPKGKK</sequence>
<gene>
    <name evidence="4" type="ordered locus">Echvi_0301</name>
</gene>
<dbReference type="AlphaFoldDB" id="L0FTH7"/>
<dbReference type="InterPro" id="IPR002347">
    <property type="entry name" value="SDR_fam"/>
</dbReference>
<dbReference type="InterPro" id="IPR036291">
    <property type="entry name" value="NAD(P)-bd_dom_sf"/>
</dbReference>
<evidence type="ECO:0000256" key="3">
    <source>
        <dbReference type="RuleBase" id="RU000363"/>
    </source>
</evidence>
<dbReference type="EMBL" id="CP003346">
    <property type="protein sequence ID" value="AGA76592.1"/>
    <property type="molecule type" value="Genomic_DNA"/>
</dbReference>
<organism evidence="4 5">
    <name type="scientific">Echinicola vietnamensis (strain DSM 17526 / LMG 23754 / KMM 6221)</name>
    <dbReference type="NCBI Taxonomy" id="926556"/>
    <lineage>
        <taxon>Bacteria</taxon>
        <taxon>Pseudomonadati</taxon>
        <taxon>Bacteroidota</taxon>
        <taxon>Cytophagia</taxon>
        <taxon>Cytophagales</taxon>
        <taxon>Cyclobacteriaceae</taxon>
        <taxon>Echinicola</taxon>
    </lineage>
</organism>
<reference evidence="5" key="1">
    <citation type="submission" date="2012-02" db="EMBL/GenBank/DDBJ databases">
        <title>The complete genome of Echinicola vietnamensis DSM 17526.</title>
        <authorList>
            <person name="Lucas S."/>
            <person name="Copeland A."/>
            <person name="Lapidus A."/>
            <person name="Glavina del Rio T."/>
            <person name="Dalin E."/>
            <person name="Tice H."/>
            <person name="Bruce D."/>
            <person name="Goodwin L."/>
            <person name="Pitluck S."/>
            <person name="Peters L."/>
            <person name="Ovchinnikova G."/>
            <person name="Teshima H."/>
            <person name="Kyrpides N."/>
            <person name="Mavromatis K."/>
            <person name="Ivanova N."/>
            <person name="Brettin T."/>
            <person name="Detter J.C."/>
            <person name="Han C."/>
            <person name="Larimer F."/>
            <person name="Land M."/>
            <person name="Hauser L."/>
            <person name="Markowitz V."/>
            <person name="Cheng J.-F."/>
            <person name="Hugenholtz P."/>
            <person name="Woyke T."/>
            <person name="Wu D."/>
            <person name="Brambilla E."/>
            <person name="Klenk H.-P."/>
            <person name="Eisen J.A."/>
        </authorList>
    </citation>
    <scope>NUCLEOTIDE SEQUENCE [LARGE SCALE GENOMIC DNA]</scope>
    <source>
        <strain evidence="5">DSM 17526 / LMG 23754 / KMM 6221</strain>
    </source>
</reference>
<dbReference type="PANTHER" id="PTHR43976:SF16">
    <property type="entry name" value="SHORT-CHAIN DEHYDROGENASE_REDUCTASE FAMILY PROTEIN"/>
    <property type="match status" value="1"/>
</dbReference>
<dbReference type="InterPro" id="IPR051911">
    <property type="entry name" value="SDR_oxidoreductase"/>
</dbReference>
<evidence type="ECO:0000256" key="1">
    <source>
        <dbReference type="ARBA" id="ARBA00006484"/>
    </source>
</evidence>
<comment type="similarity">
    <text evidence="1 3">Belongs to the short-chain dehydrogenases/reductases (SDR) family.</text>
</comment>
<dbReference type="STRING" id="926556.Echvi_0301"/>
<dbReference type="Gene3D" id="3.40.50.720">
    <property type="entry name" value="NAD(P)-binding Rossmann-like Domain"/>
    <property type="match status" value="1"/>
</dbReference>
<dbReference type="CDD" id="cd05233">
    <property type="entry name" value="SDR_c"/>
    <property type="match status" value="1"/>
</dbReference>
<evidence type="ECO:0000256" key="2">
    <source>
        <dbReference type="ARBA" id="ARBA00023002"/>
    </source>
</evidence>
<name>L0FTH7_ECHVK</name>
<keyword evidence="5" id="KW-1185">Reference proteome</keyword>
<dbReference type="eggNOG" id="COG4221">
    <property type="taxonomic scope" value="Bacteria"/>
</dbReference>
<proteinExistence type="inferred from homology"/>
<dbReference type="SUPFAM" id="SSF51735">
    <property type="entry name" value="NAD(P)-binding Rossmann-fold domains"/>
    <property type="match status" value="1"/>
</dbReference>
<dbReference type="HOGENOM" id="CLU_010194_2_10_10"/>
<dbReference type="Proteomes" id="UP000010796">
    <property type="component" value="Chromosome"/>
</dbReference>
<dbReference type="KEGG" id="evi:Echvi_0301"/>
<keyword evidence="2" id="KW-0560">Oxidoreductase</keyword>
<dbReference type="PANTHER" id="PTHR43976">
    <property type="entry name" value="SHORT CHAIN DEHYDROGENASE"/>
    <property type="match status" value="1"/>
</dbReference>
<accession>L0FTH7</accession>
<dbReference type="GO" id="GO:0016491">
    <property type="term" value="F:oxidoreductase activity"/>
    <property type="evidence" value="ECO:0007669"/>
    <property type="project" value="UniProtKB-KW"/>
</dbReference>
<evidence type="ECO:0008006" key="6">
    <source>
        <dbReference type="Google" id="ProtNLM"/>
    </source>
</evidence>
<protein>
    <recommendedName>
        <fullName evidence="6">Short-chain alcohol dehydrogenase</fullName>
    </recommendedName>
</protein>
<dbReference type="PRINTS" id="PR00080">
    <property type="entry name" value="SDRFAMILY"/>
</dbReference>